<dbReference type="Gene3D" id="2.40.40.10">
    <property type="entry name" value="RlpA-like domain"/>
    <property type="match status" value="1"/>
</dbReference>
<dbReference type="EC" id="4.2.2.-" evidence="4"/>
<comment type="similarity">
    <text evidence="4 5">Belongs to the RlpA family.</text>
</comment>
<evidence type="ECO:0000313" key="7">
    <source>
        <dbReference type="EMBL" id="ODA31876.1"/>
    </source>
</evidence>
<gene>
    <name evidence="4" type="primary">rlpA</name>
    <name evidence="7" type="ORF">A8L45_14810</name>
</gene>
<dbReference type="InterPro" id="IPR009009">
    <property type="entry name" value="RlpA-like_DPBB"/>
</dbReference>
<dbReference type="InterPro" id="IPR034718">
    <property type="entry name" value="RlpA"/>
</dbReference>
<dbReference type="CDD" id="cd22268">
    <property type="entry name" value="DPBB_RlpA-like"/>
    <property type="match status" value="1"/>
</dbReference>
<evidence type="ECO:0000313" key="8">
    <source>
        <dbReference type="Proteomes" id="UP000094936"/>
    </source>
</evidence>
<dbReference type="RefSeq" id="WP_068903609.1">
    <property type="nucleotide sequence ID" value="NZ_JBHUIF010000028.1"/>
</dbReference>
<evidence type="ECO:0000259" key="6">
    <source>
        <dbReference type="PROSITE" id="PS51724"/>
    </source>
</evidence>
<dbReference type="STRING" id="1080227.A8L45_14810"/>
<dbReference type="InterPro" id="IPR007730">
    <property type="entry name" value="SPOR-like_dom"/>
</dbReference>
<dbReference type="PROSITE" id="PS51724">
    <property type="entry name" value="SPOR"/>
    <property type="match status" value="1"/>
</dbReference>
<evidence type="ECO:0000256" key="4">
    <source>
        <dbReference type="HAMAP-Rule" id="MF_02071"/>
    </source>
</evidence>
<dbReference type="GO" id="GO:0042834">
    <property type="term" value="F:peptidoglycan binding"/>
    <property type="evidence" value="ECO:0007669"/>
    <property type="project" value="InterPro"/>
</dbReference>
<evidence type="ECO:0000256" key="3">
    <source>
        <dbReference type="ARBA" id="ARBA00023316"/>
    </source>
</evidence>
<keyword evidence="4" id="KW-0472">Membrane</keyword>
<keyword evidence="3 4" id="KW-0961">Cell wall biogenesis/degradation</keyword>
<evidence type="ECO:0000256" key="2">
    <source>
        <dbReference type="ARBA" id="ARBA00023239"/>
    </source>
</evidence>
<dbReference type="OrthoDB" id="9779128at2"/>
<name>A0A1C3EF59_9GAMM</name>
<dbReference type="InterPro" id="IPR012997">
    <property type="entry name" value="RplA"/>
</dbReference>
<dbReference type="PANTHER" id="PTHR34183:SF1">
    <property type="entry name" value="ENDOLYTIC PEPTIDOGLYCAN TRANSGLYCOSYLASE RLPA"/>
    <property type="match status" value="1"/>
</dbReference>
<keyword evidence="8" id="KW-1185">Reference proteome</keyword>
<dbReference type="SUPFAM" id="SSF50685">
    <property type="entry name" value="Barwin-like endoglucanases"/>
    <property type="match status" value="1"/>
</dbReference>
<dbReference type="GO" id="GO:0008932">
    <property type="term" value="F:lytic endotransglycosylase activity"/>
    <property type="evidence" value="ECO:0007669"/>
    <property type="project" value="UniProtKB-UniRule"/>
</dbReference>
<dbReference type="AlphaFoldDB" id="A0A1C3EF59"/>
<sequence length="271" mass="30169">MRNKIIIAALILSGCSSGSRYDMSQDKTPEARPSLAHIEDAQPRYESYSRAGNRDYTLNGQHYKIAETKNGFTEQGLASWYGEKFHGHLTSNGEIYDMFSMSAAHKTLPLPSYVEVENTANGKKAIVRVNDRGPFHQGRIIDLSYAAASKLGVLKTGTAPVKITLIRADKPKDELEWQTAVKEQYFVQLLALSDKKRAEAAAQRYGKALSEPYNVKQRNDKIFLVRLGPYTSIDKARMASANAVKQQLNGAFIVTEQLSPGSLQKLNKNQQ</sequence>
<dbReference type="NCBIfam" id="TIGR00413">
    <property type="entry name" value="rlpA"/>
    <property type="match status" value="1"/>
</dbReference>
<dbReference type="GO" id="GO:0071555">
    <property type="term" value="P:cell wall organization"/>
    <property type="evidence" value="ECO:0007669"/>
    <property type="project" value="UniProtKB-KW"/>
</dbReference>
<accession>A0A1C3EF59</accession>
<dbReference type="GO" id="GO:0000270">
    <property type="term" value="P:peptidoglycan metabolic process"/>
    <property type="evidence" value="ECO:0007669"/>
    <property type="project" value="UniProtKB-UniRule"/>
</dbReference>
<proteinExistence type="inferred from homology"/>
<feature type="domain" description="SPOR" evidence="6">
    <location>
        <begin position="179"/>
        <end position="256"/>
    </location>
</feature>
<dbReference type="FunFam" id="2.40.40.10:FF:000003">
    <property type="entry name" value="Endolytic peptidoglycan transglycosylase RlpA"/>
    <property type="match status" value="1"/>
</dbReference>
<keyword evidence="2 4" id="KW-0456">Lyase</keyword>
<dbReference type="InterPro" id="IPR036680">
    <property type="entry name" value="SPOR-like_sf"/>
</dbReference>
<dbReference type="Pfam" id="PF03330">
    <property type="entry name" value="DPBB_1"/>
    <property type="match status" value="1"/>
</dbReference>
<dbReference type="GO" id="GO:0009279">
    <property type="term" value="C:cell outer membrane"/>
    <property type="evidence" value="ECO:0007669"/>
    <property type="project" value="TreeGrafter"/>
</dbReference>
<comment type="caution">
    <text evidence="7">The sequence shown here is derived from an EMBL/GenBank/DDBJ whole genome shotgun (WGS) entry which is preliminary data.</text>
</comment>
<keyword evidence="1" id="KW-0732">Signal</keyword>
<evidence type="ECO:0000256" key="5">
    <source>
        <dbReference type="RuleBase" id="RU003495"/>
    </source>
</evidence>
<keyword evidence="4" id="KW-0449">Lipoprotein</keyword>
<reference evidence="7 8" key="1">
    <citation type="submission" date="2016-05" db="EMBL/GenBank/DDBJ databases">
        <title>Genomic Taxonomy of the Vibrionaceae.</title>
        <authorList>
            <person name="Gomez-Gil B."/>
            <person name="Enciso-Ibarra J."/>
        </authorList>
    </citation>
    <scope>NUCLEOTIDE SEQUENCE [LARGE SCALE GENOMIC DNA]</scope>
    <source>
        <strain evidence="7 8">CAIM 1920</strain>
    </source>
</reference>
<keyword evidence="4" id="KW-1003">Cell membrane</keyword>
<dbReference type="GO" id="GO:0005886">
    <property type="term" value="C:plasma membrane"/>
    <property type="evidence" value="ECO:0007669"/>
    <property type="project" value="UniProtKB-SubCell"/>
</dbReference>
<dbReference type="Pfam" id="PF05036">
    <property type="entry name" value="SPOR"/>
    <property type="match status" value="1"/>
</dbReference>
<dbReference type="Proteomes" id="UP000094936">
    <property type="component" value="Unassembled WGS sequence"/>
</dbReference>
<dbReference type="PANTHER" id="PTHR34183">
    <property type="entry name" value="ENDOLYTIC PEPTIDOGLYCAN TRANSGLYCOSYLASE RLPA"/>
    <property type="match status" value="1"/>
</dbReference>
<protein>
    <recommendedName>
        <fullName evidence="4">Endolytic peptidoglycan transglycosylase RlpA</fullName>
        <ecNumber evidence="4">4.2.2.-</ecNumber>
    </recommendedName>
</protein>
<dbReference type="PROSITE" id="PS51257">
    <property type="entry name" value="PROKAR_LIPOPROTEIN"/>
    <property type="match status" value="1"/>
</dbReference>
<dbReference type="Gene3D" id="3.30.70.1070">
    <property type="entry name" value="Sporulation related repeat"/>
    <property type="match status" value="1"/>
</dbReference>
<dbReference type="SUPFAM" id="SSF110997">
    <property type="entry name" value="Sporulation related repeat"/>
    <property type="match status" value="1"/>
</dbReference>
<dbReference type="EMBL" id="LYBM01000028">
    <property type="protein sequence ID" value="ODA31876.1"/>
    <property type="molecule type" value="Genomic_DNA"/>
</dbReference>
<keyword evidence="4" id="KW-0564">Palmitate</keyword>
<dbReference type="InterPro" id="IPR036908">
    <property type="entry name" value="RlpA-like_sf"/>
</dbReference>
<comment type="subcellular location">
    <subcellularLocation>
        <location evidence="4">Cell membrane</location>
        <topology evidence="4">Lipid-anchor</topology>
    </subcellularLocation>
</comment>
<organism evidence="7 8">
    <name type="scientific">Veronia pacifica</name>
    <dbReference type="NCBI Taxonomy" id="1080227"/>
    <lineage>
        <taxon>Bacteria</taxon>
        <taxon>Pseudomonadati</taxon>
        <taxon>Pseudomonadota</taxon>
        <taxon>Gammaproteobacteria</taxon>
        <taxon>Vibrionales</taxon>
        <taxon>Vibrionaceae</taxon>
        <taxon>Veronia</taxon>
    </lineage>
</organism>
<evidence type="ECO:0000256" key="1">
    <source>
        <dbReference type="ARBA" id="ARBA00022729"/>
    </source>
</evidence>
<comment type="function">
    <text evidence="4">Lytic transglycosylase with a strong preference for naked glycan strands that lack stem peptides.</text>
</comment>
<dbReference type="HAMAP" id="MF_02071">
    <property type="entry name" value="RlpA"/>
    <property type="match status" value="1"/>
</dbReference>